<sequence length="161" mass="17731">MRGMGSVLENRDAWSMENCSIARAFEVIGSRSAVLVLREAFFGARRFDDFVRRVEVGEPAVAARLKELTALGLLERVPYREPGQRTRYEYQLTGKGRALFPVIAALREWGDAWAADADGPPVLSVHRGCEAEVGVRLVCAEGHEVTLEEMEVRAGPGLISS</sequence>
<dbReference type="InterPro" id="IPR036390">
    <property type="entry name" value="WH_DNA-bd_sf"/>
</dbReference>
<protein>
    <submittedName>
        <fullName evidence="5">HxlR family transcriptional regulator</fullName>
    </submittedName>
</protein>
<keyword evidence="1" id="KW-0805">Transcription regulation</keyword>
<proteinExistence type="predicted"/>
<feature type="domain" description="HTH hxlR-type" evidence="4">
    <location>
        <begin position="19"/>
        <end position="118"/>
    </location>
</feature>
<reference evidence="5 6" key="1">
    <citation type="submission" date="2018-03" db="EMBL/GenBank/DDBJ databases">
        <title>Genomic Encyclopedia of Type Strains, Phase III (KMG-III): the genomes of soil and plant-associated and newly described type strains.</title>
        <authorList>
            <person name="Whitman W."/>
        </authorList>
    </citation>
    <scope>NUCLEOTIDE SEQUENCE [LARGE SCALE GENOMIC DNA]</scope>
    <source>
        <strain evidence="5 6">CGMCC 4.7104</strain>
    </source>
</reference>
<evidence type="ECO:0000256" key="3">
    <source>
        <dbReference type="ARBA" id="ARBA00023163"/>
    </source>
</evidence>
<evidence type="ECO:0000313" key="5">
    <source>
        <dbReference type="EMBL" id="PRX64857.1"/>
    </source>
</evidence>
<dbReference type="PANTHER" id="PTHR33204:SF18">
    <property type="entry name" value="TRANSCRIPTIONAL REGULATORY PROTEIN"/>
    <property type="match status" value="1"/>
</dbReference>
<dbReference type="InterPro" id="IPR002577">
    <property type="entry name" value="HTH_HxlR"/>
</dbReference>
<dbReference type="GO" id="GO:0003677">
    <property type="term" value="F:DNA binding"/>
    <property type="evidence" value="ECO:0007669"/>
    <property type="project" value="UniProtKB-KW"/>
</dbReference>
<dbReference type="Pfam" id="PF01638">
    <property type="entry name" value="HxlR"/>
    <property type="match status" value="1"/>
</dbReference>
<dbReference type="AlphaFoldDB" id="A0A2T0MZQ4"/>
<dbReference type="Gene3D" id="1.10.10.10">
    <property type="entry name" value="Winged helix-like DNA-binding domain superfamily/Winged helix DNA-binding domain"/>
    <property type="match status" value="1"/>
</dbReference>
<dbReference type="SUPFAM" id="SSF46785">
    <property type="entry name" value="Winged helix' DNA-binding domain"/>
    <property type="match status" value="1"/>
</dbReference>
<dbReference type="PANTHER" id="PTHR33204">
    <property type="entry name" value="TRANSCRIPTIONAL REGULATOR, MARR FAMILY"/>
    <property type="match status" value="1"/>
</dbReference>
<comment type="caution">
    <text evidence="5">The sequence shown here is derived from an EMBL/GenBank/DDBJ whole genome shotgun (WGS) entry which is preliminary data.</text>
</comment>
<dbReference type="EMBL" id="PVNG01000008">
    <property type="protein sequence ID" value="PRX64857.1"/>
    <property type="molecule type" value="Genomic_DNA"/>
</dbReference>
<evidence type="ECO:0000259" key="4">
    <source>
        <dbReference type="PROSITE" id="PS51118"/>
    </source>
</evidence>
<accession>A0A2T0MZQ4</accession>
<keyword evidence="6" id="KW-1185">Reference proteome</keyword>
<dbReference type="Proteomes" id="UP000238312">
    <property type="component" value="Unassembled WGS sequence"/>
</dbReference>
<name>A0A2T0MZQ4_9ACTN</name>
<gene>
    <name evidence="5" type="ORF">B0I32_108218</name>
</gene>
<evidence type="ECO:0000313" key="6">
    <source>
        <dbReference type="Proteomes" id="UP000238312"/>
    </source>
</evidence>
<organism evidence="5 6">
    <name type="scientific">Nonomuraea fuscirosea</name>
    <dbReference type="NCBI Taxonomy" id="1291556"/>
    <lineage>
        <taxon>Bacteria</taxon>
        <taxon>Bacillati</taxon>
        <taxon>Actinomycetota</taxon>
        <taxon>Actinomycetes</taxon>
        <taxon>Streptosporangiales</taxon>
        <taxon>Streptosporangiaceae</taxon>
        <taxon>Nonomuraea</taxon>
    </lineage>
</organism>
<dbReference type="PROSITE" id="PS51118">
    <property type="entry name" value="HTH_HXLR"/>
    <property type="match status" value="1"/>
</dbReference>
<keyword evidence="3" id="KW-0804">Transcription</keyword>
<evidence type="ECO:0000256" key="2">
    <source>
        <dbReference type="ARBA" id="ARBA00023125"/>
    </source>
</evidence>
<evidence type="ECO:0000256" key="1">
    <source>
        <dbReference type="ARBA" id="ARBA00023015"/>
    </source>
</evidence>
<keyword evidence="2" id="KW-0238">DNA-binding</keyword>
<dbReference type="InterPro" id="IPR036388">
    <property type="entry name" value="WH-like_DNA-bd_sf"/>
</dbReference>